<dbReference type="SUPFAM" id="SSF55424">
    <property type="entry name" value="FAD/NAD-linked reductases, dimerisation (C-terminal) domain"/>
    <property type="match status" value="1"/>
</dbReference>
<dbReference type="InterPro" id="IPR004099">
    <property type="entry name" value="Pyr_nucl-diS_OxRdtase_dimer"/>
</dbReference>
<proteinExistence type="inferred from homology"/>
<dbReference type="PRINTS" id="PR00411">
    <property type="entry name" value="PNDRDTASEI"/>
</dbReference>
<dbReference type="Gene3D" id="3.50.50.60">
    <property type="entry name" value="FAD/NAD(P)-binding domain"/>
    <property type="match status" value="2"/>
</dbReference>
<comment type="caution">
    <text evidence="8">The sequence shown here is derived from an EMBL/GenBank/DDBJ whole genome shotgun (WGS) entry which is preliminary data.</text>
</comment>
<dbReference type="SUPFAM" id="SSF52821">
    <property type="entry name" value="Rhodanese/Cell cycle control phosphatase"/>
    <property type="match status" value="1"/>
</dbReference>
<comment type="cofactor">
    <cofactor evidence="1">
        <name>FAD</name>
        <dbReference type="ChEBI" id="CHEBI:57692"/>
    </cofactor>
</comment>
<feature type="domain" description="Rhodanese" evidence="7">
    <location>
        <begin position="470"/>
        <end position="560"/>
    </location>
</feature>
<organism evidence="8 9">
    <name type="scientific">Candidatus Stercoripulliclostridium merdipullorum</name>
    <dbReference type="NCBI Taxonomy" id="2840952"/>
    <lineage>
        <taxon>Bacteria</taxon>
        <taxon>Bacillati</taxon>
        <taxon>Bacillota</taxon>
        <taxon>Clostridia</taxon>
        <taxon>Eubacteriales</taxon>
        <taxon>Candidatus Stercoripulliclostridium</taxon>
    </lineage>
</organism>
<evidence type="ECO:0000256" key="6">
    <source>
        <dbReference type="ARBA" id="ARBA00023284"/>
    </source>
</evidence>
<dbReference type="GO" id="GO:0016491">
    <property type="term" value="F:oxidoreductase activity"/>
    <property type="evidence" value="ECO:0007669"/>
    <property type="project" value="UniProtKB-KW"/>
</dbReference>
<evidence type="ECO:0000256" key="2">
    <source>
        <dbReference type="ARBA" id="ARBA00009130"/>
    </source>
</evidence>
<dbReference type="AlphaFoldDB" id="A0A9D1SYL2"/>
<evidence type="ECO:0000256" key="1">
    <source>
        <dbReference type="ARBA" id="ARBA00001974"/>
    </source>
</evidence>
<evidence type="ECO:0000256" key="4">
    <source>
        <dbReference type="ARBA" id="ARBA00022827"/>
    </source>
</evidence>
<gene>
    <name evidence="8" type="ORF">IAB14_06895</name>
</gene>
<evidence type="ECO:0000313" key="8">
    <source>
        <dbReference type="EMBL" id="HIV00821.1"/>
    </source>
</evidence>
<name>A0A9D1SYL2_9FIRM</name>
<accession>A0A9D1SYL2</accession>
<reference evidence="8" key="2">
    <citation type="journal article" date="2021" name="PeerJ">
        <title>Extensive microbial diversity within the chicken gut microbiome revealed by metagenomics and culture.</title>
        <authorList>
            <person name="Gilroy R."/>
            <person name="Ravi A."/>
            <person name="Getino M."/>
            <person name="Pursley I."/>
            <person name="Horton D.L."/>
            <person name="Alikhan N.F."/>
            <person name="Baker D."/>
            <person name="Gharbi K."/>
            <person name="Hall N."/>
            <person name="Watson M."/>
            <person name="Adriaenssens E.M."/>
            <person name="Foster-Nyarko E."/>
            <person name="Jarju S."/>
            <person name="Secka A."/>
            <person name="Antonio M."/>
            <person name="Oren A."/>
            <person name="Chaudhuri R.R."/>
            <person name="La Ragione R."/>
            <person name="Hildebrand F."/>
            <person name="Pallen M.J."/>
        </authorList>
    </citation>
    <scope>NUCLEOTIDE SEQUENCE</scope>
    <source>
        <strain evidence="8">23406</strain>
    </source>
</reference>
<keyword evidence="5" id="KW-0560">Oxidoreductase</keyword>
<keyword evidence="3" id="KW-0285">Flavoprotein</keyword>
<dbReference type="InterPro" id="IPR036873">
    <property type="entry name" value="Rhodanese-like_dom_sf"/>
</dbReference>
<evidence type="ECO:0000259" key="7">
    <source>
        <dbReference type="PROSITE" id="PS50206"/>
    </source>
</evidence>
<evidence type="ECO:0000256" key="3">
    <source>
        <dbReference type="ARBA" id="ARBA00022630"/>
    </source>
</evidence>
<dbReference type="InterPro" id="IPR050260">
    <property type="entry name" value="FAD-bd_OxRdtase"/>
</dbReference>
<keyword evidence="6" id="KW-0676">Redox-active center</keyword>
<dbReference type="PRINTS" id="PR00368">
    <property type="entry name" value="FADPNR"/>
</dbReference>
<dbReference type="Pfam" id="PF07992">
    <property type="entry name" value="Pyr_redox_2"/>
    <property type="match status" value="1"/>
</dbReference>
<dbReference type="PANTHER" id="PTHR43429:SF1">
    <property type="entry name" value="NAD(P)H SULFUR OXIDOREDUCTASE (COA-DEPENDENT)"/>
    <property type="match status" value="1"/>
</dbReference>
<dbReference type="Pfam" id="PF02852">
    <property type="entry name" value="Pyr_redox_dim"/>
    <property type="match status" value="1"/>
</dbReference>
<evidence type="ECO:0000256" key="5">
    <source>
        <dbReference type="ARBA" id="ARBA00023002"/>
    </source>
</evidence>
<evidence type="ECO:0000313" key="9">
    <source>
        <dbReference type="Proteomes" id="UP000886891"/>
    </source>
</evidence>
<dbReference type="SMART" id="SM00450">
    <property type="entry name" value="RHOD"/>
    <property type="match status" value="1"/>
</dbReference>
<dbReference type="InterPro" id="IPR036188">
    <property type="entry name" value="FAD/NAD-bd_sf"/>
</dbReference>
<dbReference type="InterPro" id="IPR001763">
    <property type="entry name" value="Rhodanese-like_dom"/>
</dbReference>
<dbReference type="Pfam" id="PF00581">
    <property type="entry name" value="Rhodanese"/>
    <property type="match status" value="1"/>
</dbReference>
<comment type="similarity">
    <text evidence="2">Belongs to the class-III pyridine nucleotide-disulfide oxidoreductase family.</text>
</comment>
<dbReference type="EMBL" id="DVOH01000057">
    <property type="protein sequence ID" value="HIV00821.1"/>
    <property type="molecule type" value="Genomic_DNA"/>
</dbReference>
<sequence length="580" mass="62774">MKIVIIGGVAGGATAAARLRRLDESAEIVIIERDAYISYANCGLPYYIGGTIADRNALQVQTVNGMATRYKLDIRVLNEVISVNKSDKTITIRNLRDNSVYTETYDKLILSCGAKPVTPAIPGAEEADNVFTLRNIPDTDRIKQYLTSENVRRAVVVGGGFIGVEMAENLTECGVDVTLIEKTDQVLRNFDFEMAQFLHRELASNGVDLILGDGIAALQDKGRKVVTESGKTIDTDMVILAIGVRPENTLAQEAGLKLGARGHVVTSSNFEAIDAATGAIEQDVYAIGDMIEVINALDAKPYAVPLAWGANRQGRLVADRIAGNTIKTSKILGTSVIKVFGMTAASTGAGEGMLKAKGIPYLAVHAHRANHASYYPGASNIALKILYDPESGRIFGAQAIGKDGTEKRIDVIATTMRLNGTVYDLSDLELCYAPPFGSAKDPVNILGYIAENVRDGFYRMVHHDEIDAIVKDGGYLLDVRTPGEFARGRIEGAHHIPVDELRLRLNELPRDKNQPIYVSCQVGLRAHIALCILRGAGYRNLFNVSGGYLTYQAYRFTPKPVPSLGSDPKPCGLGADFSKR</sequence>
<reference evidence="8" key="1">
    <citation type="submission" date="2020-10" db="EMBL/GenBank/DDBJ databases">
        <authorList>
            <person name="Gilroy R."/>
        </authorList>
    </citation>
    <scope>NUCLEOTIDE SEQUENCE</scope>
    <source>
        <strain evidence="8">23406</strain>
    </source>
</reference>
<dbReference type="SUPFAM" id="SSF51905">
    <property type="entry name" value="FAD/NAD(P)-binding domain"/>
    <property type="match status" value="2"/>
</dbReference>
<dbReference type="InterPro" id="IPR016156">
    <property type="entry name" value="FAD/NAD-linked_Rdtase_dimer_sf"/>
</dbReference>
<dbReference type="PANTHER" id="PTHR43429">
    <property type="entry name" value="PYRIDINE NUCLEOTIDE-DISULFIDE OXIDOREDUCTASE DOMAIN-CONTAINING"/>
    <property type="match status" value="1"/>
</dbReference>
<protein>
    <submittedName>
        <fullName evidence="8">FAD-dependent oxidoreductase</fullName>
    </submittedName>
</protein>
<keyword evidence="4" id="KW-0274">FAD</keyword>
<dbReference type="PROSITE" id="PS50206">
    <property type="entry name" value="RHODANESE_3"/>
    <property type="match status" value="1"/>
</dbReference>
<dbReference type="Proteomes" id="UP000886891">
    <property type="component" value="Unassembled WGS sequence"/>
</dbReference>
<dbReference type="InterPro" id="IPR023753">
    <property type="entry name" value="FAD/NAD-binding_dom"/>
</dbReference>
<dbReference type="Gene3D" id="3.40.250.10">
    <property type="entry name" value="Rhodanese-like domain"/>
    <property type="match status" value="1"/>
</dbReference>